<sequence>MLIYCSRGCGYPIEVTQEVIDEATSHGVPVQVSHEAGKCPGDSGLPDHRYRMTVTVEREPNPETGEGGETYLLTKVGGFTDANTLSDAFDKLTEMLGEQWQKVSEMKYLAEQNLGG</sequence>
<dbReference type="RefSeq" id="YP_009273552.1">
    <property type="nucleotide sequence ID" value="NC_030906.1"/>
</dbReference>
<reference evidence="1 2" key="1">
    <citation type="journal article" date="2015" name="PLoS ONE">
        <title>Lysis to Kill: Evaluation of the Lytic Abilities, and Genomics of Nine Bacteriophages Infective for Gordonia spp. and Their Potential Use in Activated Sludge Foam Biocontrol.</title>
        <authorList>
            <person name="Dyson Z.A."/>
            <person name="Tucci J."/>
            <person name="Seviour R.J."/>
            <person name="Petrovski S."/>
        </authorList>
    </citation>
    <scope>NUCLEOTIDE SEQUENCE [LARGE SCALE GENOMIC DNA]</scope>
</reference>
<dbReference type="KEGG" id="vg:28801120"/>
<gene>
    <name evidence="1" type="ORF">GMA6_70</name>
</gene>
<evidence type="ECO:0000313" key="1">
    <source>
        <dbReference type="EMBL" id="AKL88351.1"/>
    </source>
</evidence>
<dbReference type="GeneID" id="28801120"/>
<proteinExistence type="predicted"/>
<keyword evidence="2" id="KW-1185">Reference proteome</keyword>
<name>A0A0K0NKT9_9CAUD</name>
<dbReference type="Proteomes" id="UP000203886">
    <property type="component" value="Segment"/>
</dbReference>
<protein>
    <submittedName>
        <fullName evidence="1">Uncharacterized protein</fullName>
    </submittedName>
</protein>
<organism evidence="1 2">
    <name type="scientific">Gordonia phage GMA6</name>
    <dbReference type="NCBI Taxonomy" id="1647285"/>
    <lineage>
        <taxon>Viruses</taxon>
        <taxon>Duplodnaviria</taxon>
        <taxon>Heunggongvirae</taxon>
        <taxon>Uroviricota</taxon>
        <taxon>Caudoviricetes</taxon>
        <taxon>Bendigovirus</taxon>
        <taxon>Bendigovirus GMA6</taxon>
    </lineage>
</organism>
<accession>A0A0K0NKT9</accession>
<dbReference type="EMBL" id="KR063280">
    <property type="protein sequence ID" value="AKL88351.1"/>
    <property type="molecule type" value="Genomic_DNA"/>
</dbReference>
<evidence type="ECO:0000313" key="2">
    <source>
        <dbReference type="Proteomes" id="UP000203886"/>
    </source>
</evidence>